<dbReference type="RefSeq" id="WP_163952439.1">
    <property type="nucleotide sequence ID" value="NZ_JAAFZH010000010.1"/>
</dbReference>
<dbReference type="Proteomes" id="UP000474175">
    <property type="component" value="Unassembled WGS sequence"/>
</dbReference>
<keyword evidence="2" id="KW-1185">Reference proteome</keyword>
<gene>
    <name evidence="1" type="ORF">GK108_20180</name>
</gene>
<protein>
    <submittedName>
        <fullName evidence="1">Uncharacterized protein</fullName>
    </submittedName>
</protein>
<dbReference type="AlphaFoldDB" id="A0A6L9LED9"/>
<comment type="caution">
    <text evidence="1">The sequence shown here is derived from an EMBL/GenBank/DDBJ whole genome shotgun (WGS) entry which is preliminary data.</text>
</comment>
<reference evidence="1 2" key="1">
    <citation type="submission" date="2020-02" db="EMBL/GenBank/DDBJ databases">
        <title>Draft genome sequence of two Spirosoma agri KCTC 52727 and Spirosoma terrae KCTC 52035.</title>
        <authorList>
            <person name="Rojas J."/>
            <person name="Ambika Manirajan B."/>
            <person name="Suarez C."/>
            <person name="Ratering S."/>
            <person name="Schnell S."/>
        </authorList>
    </citation>
    <scope>NUCLEOTIDE SEQUENCE [LARGE SCALE GENOMIC DNA]</scope>
    <source>
        <strain evidence="1 2">KCTC 52035</strain>
    </source>
</reference>
<evidence type="ECO:0000313" key="2">
    <source>
        <dbReference type="Proteomes" id="UP000474175"/>
    </source>
</evidence>
<proteinExistence type="predicted"/>
<dbReference type="EMBL" id="JAAFZH010000010">
    <property type="protein sequence ID" value="NDU97213.1"/>
    <property type="molecule type" value="Genomic_DNA"/>
</dbReference>
<evidence type="ECO:0000313" key="1">
    <source>
        <dbReference type="EMBL" id="NDU97213.1"/>
    </source>
</evidence>
<accession>A0A6L9LED9</accession>
<name>A0A6L9LED9_9BACT</name>
<organism evidence="1 2">
    <name type="scientific">Spirosoma terrae</name>
    <dbReference type="NCBI Taxonomy" id="1968276"/>
    <lineage>
        <taxon>Bacteria</taxon>
        <taxon>Pseudomonadati</taxon>
        <taxon>Bacteroidota</taxon>
        <taxon>Cytophagia</taxon>
        <taxon>Cytophagales</taxon>
        <taxon>Cytophagaceae</taxon>
        <taxon>Spirosoma</taxon>
    </lineage>
</organism>
<sequence length="178" mass="20250">MSREIFKTTTKFNGKGFTPQGQKHLPPTDVSGLIPCQAYGGDLINNTTFYIPAHRLVATLEKHAALGRTLRIPQAYTVDGQPVDVPKPVKVEVTVTKSRKRKEYIICLNDGKMFESREEAAHKYYMDKSHITEHLQGRAKFARGRSFRLATAEEIEAYKIDAWEYTGECLPIDTSFRR</sequence>